<evidence type="ECO:0008006" key="4">
    <source>
        <dbReference type="Google" id="ProtNLM"/>
    </source>
</evidence>
<dbReference type="EMBL" id="BAAAQN010000053">
    <property type="protein sequence ID" value="GAA2052175.1"/>
    <property type="molecule type" value="Genomic_DNA"/>
</dbReference>
<evidence type="ECO:0000313" key="2">
    <source>
        <dbReference type="EMBL" id="GAA2052175.1"/>
    </source>
</evidence>
<comment type="caution">
    <text evidence="2">The sequence shown here is derived from an EMBL/GenBank/DDBJ whole genome shotgun (WGS) entry which is preliminary data.</text>
</comment>
<dbReference type="InterPro" id="IPR013381">
    <property type="entry name" value="CRISPR-assoc_prot_Cse1"/>
</dbReference>
<evidence type="ECO:0000313" key="3">
    <source>
        <dbReference type="Proteomes" id="UP001500751"/>
    </source>
</evidence>
<evidence type="ECO:0000256" key="1">
    <source>
        <dbReference type="SAM" id="MobiDB-lite"/>
    </source>
</evidence>
<dbReference type="Pfam" id="PF09485">
    <property type="entry name" value="CRISPR_Cse2"/>
    <property type="match status" value="1"/>
</dbReference>
<protein>
    <recommendedName>
        <fullName evidence="4">Type I-E CRISPR-associated protein Cse1/CasA</fullName>
    </recommendedName>
</protein>
<dbReference type="NCBIfam" id="TIGR02548">
    <property type="entry name" value="casB_cse2"/>
    <property type="match status" value="1"/>
</dbReference>
<organism evidence="2 3">
    <name type="scientific">Catenulispora yoronensis</name>
    <dbReference type="NCBI Taxonomy" id="450799"/>
    <lineage>
        <taxon>Bacteria</taxon>
        <taxon>Bacillati</taxon>
        <taxon>Actinomycetota</taxon>
        <taxon>Actinomycetes</taxon>
        <taxon>Catenulisporales</taxon>
        <taxon>Catenulisporaceae</taxon>
        <taxon>Catenulispora</taxon>
    </lineage>
</organism>
<dbReference type="InterPro" id="IPR013382">
    <property type="entry name" value="CRISPR-assoc_prot_Cse2"/>
</dbReference>
<dbReference type="Proteomes" id="UP001500751">
    <property type="component" value="Unassembled WGS sequence"/>
</dbReference>
<dbReference type="InterPro" id="IPR038287">
    <property type="entry name" value="Cse2_sf"/>
</dbReference>
<keyword evidence="3" id="KW-1185">Reference proteome</keyword>
<sequence>MGVDIPDDLVRRRSLGLRELLEHAHMIESIDASPAPTLSALYRILYALAARVSALPGSSALDDNGPDEDWIERRDAVLEYGRLDPQAIDDYFNGIPAGRFDLFDAARPFLQDSRLAAQCPKTAGINKLIPGRPAGNNHAWFGGPHSDTAPVPAAPAEAFFGLITTLYYGASGRCSTREVAGVAAANTKAGPLRTSLSYHPLGSSLFQTLIAGLPEPALMSGPGSSGDRCPWEYEDYPDPLGTAPQATGIGSLLTGRAQHAVLLMPNSERDAVVDAYLTWAWRTPSDRSQDPYVIWQTSKEGNQYARRADSGRALWRDVDTLIGNRPSSSDTVLKPVAFQELPDIPDLRVLALGFDQDGQAKDTQFVDAVTPPIINTLKADNAQMAANVGNLCQAGEIAGRRLEYAAKKAWALYTDGKVQECAWSQVVAAEYWPQAERLFWSRLFSADPQARHGLGKAFRSLAEQAFDHATENAVHSMDDAEAVETARLELYGPRVKAGLARKPQAPKPTADGKVKVMNYPELQADRRFVKKVIEHCKDTPGARAALRSIIGFSSRQMAAAADEIVVSALAPIDPSVLAPEKQRAYYTMAAMLAAVPTKTVLELGGPDVTQPYYGRNLGRCLAAAVGEKRLAEASARRRLELLTKQDLDGLHLHLPGAITQIPEAVDWVTLLRDLRDWSARGDDIARRWRQGFFHSLLSAQRDAAEEAADTEDNGGAGGDTETSAA</sequence>
<gene>
    <name evidence="2" type="ORF">GCM10009839_69340</name>
</gene>
<feature type="region of interest" description="Disordered" evidence="1">
    <location>
        <begin position="703"/>
        <end position="725"/>
    </location>
</feature>
<proteinExistence type="predicted"/>
<reference evidence="3" key="1">
    <citation type="journal article" date="2019" name="Int. J. Syst. Evol. Microbiol.">
        <title>The Global Catalogue of Microorganisms (GCM) 10K type strain sequencing project: providing services to taxonomists for standard genome sequencing and annotation.</title>
        <authorList>
            <consortium name="The Broad Institute Genomics Platform"/>
            <consortium name="The Broad Institute Genome Sequencing Center for Infectious Disease"/>
            <person name="Wu L."/>
            <person name="Ma J."/>
        </authorList>
    </citation>
    <scope>NUCLEOTIDE SEQUENCE [LARGE SCALE GENOMIC DNA]</scope>
    <source>
        <strain evidence="3">JCM 16014</strain>
    </source>
</reference>
<accession>A0ABP5GNE4</accession>
<dbReference type="NCBIfam" id="TIGR02547">
    <property type="entry name" value="casA_cse1"/>
    <property type="match status" value="1"/>
</dbReference>
<dbReference type="Pfam" id="PF09481">
    <property type="entry name" value="CRISPR_Cse1"/>
    <property type="match status" value="1"/>
</dbReference>
<name>A0ABP5GNE4_9ACTN</name>
<dbReference type="Gene3D" id="1.10.520.40">
    <property type="entry name" value="CRISPR-associated protein Cse2"/>
    <property type="match status" value="1"/>
</dbReference>